<dbReference type="Pfam" id="PF22725">
    <property type="entry name" value="GFO_IDH_MocA_C3"/>
    <property type="match status" value="1"/>
</dbReference>
<dbReference type="InterPro" id="IPR036291">
    <property type="entry name" value="NAD(P)-bd_dom_sf"/>
</dbReference>
<feature type="domain" description="Gfo/Idh/MocA-like oxidoreductase N-terminal" evidence="2">
    <location>
        <begin position="4"/>
        <end position="120"/>
    </location>
</feature>
<dbReference type="Pfam" id="PF01408">
    <property type="entry name" value="GFO_IDH_MocA"/>
    <property type="match status" value="1"/>
</dbReference>
<dbReference type="Proteomes" id="UP001500908">
    <property type="component" value="Unassembled WGS sequence"/>
</dbReference>
<evidence type="ECO:0000259" key="2">
    <source>
        <dbReference type="Pfam" id="PF01408"/>
    </source>
</evidence>
<dbReference type="SUPFAM" id="SSF51735">
    <property type="entry name" value="NAD(P)-binding Rossmann-fold domains"/>
    <property type="match status" value="1"/>
</dbReference>
<protein>
    <submittedName>
        <fullName evidence="4">Gfo/Idh/MocA family oxidoreductase</fullName>
    </submittedName>
</protein>
<dbReference type="InterPro" id="IPR055170">
    <property type="entry name" value="GFO_IDH_MocA-like_dom"/>
</dbReference>
<evidence type="ECO:0000259" key="3">
    <source>
        <dbReference type="Pfam" id="PF22725"/>
    </source>
</evidence>
<dbReference type="PANTHER" id="PTHR43249">
    <property type="entry name" value="UDP-N-ACETYL-2-AMINO-2-DEOXY-D-GLUCURONATE OXIDASE"/>
    <property type="match status" value="1"/>
</dbReference>
<feature type="region of interest" description="Disordered" evidence="1">
    <location>
        <begin position="338"/>
        <end position="372"/>
    </location>
</feature>
<feature type="compositionally biased region" description="Polar residues" evidence="1">
    <location>
        <begin position="363"/>
        <end position="372"/>
    </location>
</feature>
<sequence>MRRFRVAIVGTGGIAAIHAENLAKLDGRADIVAAADPDEERLADFCERWSVPARYRDLPELLGNERVDLVHLCTPPGVHKEQALTCLAAGVNVLCEKPPALSLADMDEIAAAEHAGGARFATVFQHRFGSAAANLRRLLGTGALGRPLVAVCNTLWYRPADYFTAPWRGTWGHEGGGPTMGHGIHQFDLLLSVLGEWSELTAVAARQDRPTETEDLSCALVRFANGAVATVINSLLSPRETSYLRFDCERATVELEHLYGYNDGNWTVTPAPEEEGVLTDWAKGALGHASGHAAQFDAVFAALEAGEALPVTTAHARDTLELVAATYASAFSGQPVRRGEIASDSPHYRRMEGAGPPWPLPSSHAQRQEAGT</sequence>
<dbReference type="SUPFAM" id="SSF55347">
    <property type="entry name" value="Glyceraldehyde-3-phosphate dehydrogenase-like, C-terminal domain"/>
    <property type="match status" value="1"/>
</dbReference>
<dbReference type="EMBL" id="BAABDD010000009">
    <property type="protein sequence ID" value="GAA3744025.1"/>
    <property type="molecule type" value="Genomic_DNA"/>
</dbReference>
<comment type="caution">
    <text evidence="4">The sequence shown here is derived from an EMBL/GenBank/DDBJ whole genome shotgun (WGS) entry which is preliminary data.</text>
</comment>
<feature type="compositionally biased region" description="Basic and acidic residues" evidence="1">
    <location>
        <begin position="338"/>
        <end position="352"/>
    </location>
</feature>
<keyword evidence="5" id="KW-1185">Reference proteome</keyword>
<feature type="domain" description="GFO/IDH/MocA-like oxidoreductase" evidence="3">
    <location>
        <begin position="134"/>
        <end position="253"/>
    </location>
</feature>
<reference evidence="5" key="1">
    <citation type="journal article" date="2019" name="Int. J. Syst. Evol. Microbiol.">
        <title>The Global Catalogue of Microorganisms (GCM) 10K type strain sequencing project: providing services to taxonomists for standard genome sequencing and annotation.</title>
        <authorList>
            <consortium name="The Broad Institute Genomics Platform"/>
            <consortium name="The Broad Institute Genome Sequencing Center for Infectious Disease"/>
            <person name="Wu L."/>
            <person name="Ma J."/>
        </authorList>
    </citation>
    <scope>NUCLEOTIDE SEQUENCE [LARGE SCALE GENOMIC DNA]</scope>
    <source>
        <strain evidence="5">JCM 17137</strain>
    </source>
</reference>
<dbReference type="RefSeq" id="WP_344971071.1">
    <property type="nucleotide sequence ID" value="NZ_BAABDD010000009.1"/>
</dbReference>
<dbReference type="Gene3D" id="3.40.50.720">
    <property type="entry name" value="NAD(P)-binding Rossmann-like Domain"/>
    <property type="match status" value="1"/>
</dbReference>
<gene>
    <name evidence="4" type="ORF">GCM10022402_24650</name>
</gene>
<accession>A0ABP7FNV1</accession>
<dbReference type="InterPro" id="IPR052515">
    <property type="entry name" value="Gfo/Idh/MocA_Oxidoreductase"/>
</dbReference>
<proteinExistence type="predicted"/>
<evidence type="ECO:0000256" key="1">
    <source>
        <dbReference type="SAM" id="MobiDB-lite"/>
    </source>
</evidence>
<name>A0ABP7FNV1_9ACTN</name>
<dbReference type="Gene3D" id="3.30.360.10">
    <property type="entry name" value="Dihydrodipicolinate Reductase, domain 2"/>
    <property type="match status" value="1"/>
</dbReference>
<evidence type="ECO:0000313" key="4">
    <source>
        <dbReference type="EMBL" id="GAA3744025.1"/>
    </source>
</evidence>
<evidence type="ECO:0000313" key="5">
    <source>
        <dbReference type="Proteomes" id="UP001500908"/>
    </source>
</evidence>
<dbReference type="InterPro" id="IPR000683">
    <property type="entry name" value="Gfo/Idh/MocA-like_OxRdtase_N"/>
</dbReference>
<dbReference type="PANTHER" id="PTHR43249:SF1">
    <property type="entry name" value="D-GLUCOSIDE 3-DEHYDROGENASE"/>
    <property type="match status" value="1"/>
</dbReference>
<organism evidence="4 5">
    <name type="scientific">Salinactinospora qingdaonensis</name>
    <dbReference type="NCBI Taxonomy" id="702744"/>
    <lineage>
        <taxon>Bacteria</taxon>
        <taxon>Bacillati</taxon>
        <taxon>Actinomycetota</taxon>
        <taxon>Actinomycetes</taxon>
        <taxon>Streptosporangiales</taxon>
        <taxon>Nocardiopsidaceae</taxon>
        <taxon>Salinactinospora</taxon>
    </lineage>
</organism>